<name>G5JMS6_STRCG</name>
<accession>G5JMS6</accession>
<evidence type="ECO:0000313" key="6">
    <source>
        <dbReference type="Proteomes" id="UP000004322"/>
    </source>
</evidence>
<dbReference type="AlphaFoldDB" id="G5JMS6"/>
<dbReference type="STRING" id="873449.STRCR_0040"/>
<dbReference type="SUPFAM" id="SSF46785">
    <property type="entry name" value="Winged helix' DNA-binding domain"/>
    <property type="match status" value="1"/>
</dbReference>
<dbReference type="eggNOG" id="COG3682">
    <property type="taxonomic scope" value="Bacteria"/>
</dbReference>
<gene>
    <name evidence="5" type="ORF">STRCR_0040</name>
</gene>
<dbReference type="NCBIfam" id="TIGR02698">
    <property type="entry name" value="CopY_TcrY"/>
    <property type="match status" value="1"/>
</dbReference>
<comment type="caution">
    <text evidence="5">The sequence shown here is derived from an EMBL/GenBank/DDBJ whole genome shotgun (WGS) entry which is preliminary data.</text>
</comment>
<organism evidence="5 6">
    <name type="scientific">Streptococcus criceti HS-6</name>
    <dbReference type="NCBI Taxonomy" id="873449"/>
    <lineage>
        <taxon>Bacteria</taxon>
        <taxon>Bacillati</taxon>
        <taxon>Bacillota</taxon>
        <taxon>Bacilli</taxon>
        <taxon>Lactobacillales</taxon>
        <taxon>Streptococcaceae</taxon>
        <taxon>Streptococcus</taxon>
    </lineage>
</organism>
<evidence type="ECO:0000256" key="1">
    <source>
        <dbReference type="ARBA" id="ARBA00011046"/>
    </source>
</evidence>
<dbReference type="OrthoDB" id="1849040at2"/>
<keyword evidence="4" id="KW-0804">Transcription</keyword>
<sequence>MISNAEWEVLRVVWTKGQVTSKQIIAVLANKKEWSESTIKTLIGRLVDKGILLSRREGRSYLYWTEVSEDDANLACLKGELDKICVTKHTDLLGKLLVETPMTAQDIKTLQDILSAKQAVTEVTCDCTPGQCRCHETGAA</sequence>
<protein>
    <submittedName>
        <fullName evidence="5">Transcriptional repressor CopY</fullName>
    </submittedName>
</protein>
<dbReference type="Pfam" id="PF03965">
    <property type="entry name" value="Penicillinase_R"/>
    <property type="match status" value="1"/>
</dbReference>
<dbReference type="InterPro" id="IPR005650">
    <property type="entry name" value="BlaI_family"/>
</dbReference>
<dbReference type="RefSeq" id="WP_004228992.1">
    <property type="nucleotide sequence ID" value="NZ_AEUV02000002.1"/>
</dbReference>
<reference evidence="5" key="1">
    <citation type="submission" date="2011-07" db="EMBL/GenBank/DDBJ databases">
        <authorList>
            <person name="Stanhope M.J."/>
            <person name="Durkin A.S."/>
            <person name="Hostetler J."/>
            <person name="Kim M."/>
            <person name="Radune D."/>
            <person name="Singh I."/>
            <person name="Town C.D."/>
        </authorList>
    </citation>
    <scope>NUCLEOTIDE SEQUENCE [LARGE SCALE GENOMIC DNA]</scope>
    <source>
        <strain evidence="5">HS-6</strain>
    </source>
</reference>
<dbReference type="PIRSF" id="PIRSF019455">
    <property type="entry name" value="CopR_AtkY"/>
    <property type="match status" value="1"/>
</dbReference>
<keyword evidence="2" id="KW-0805">Transcription regulation</keyword>
<dbReference type="InterPro" id="IPR036390">
    <property type="entry name" value="WH_DNA-bd_sf"/>
</dbReference>
<evidence type="ECO:0000256" key="2">
    <source>
        <dbReference type="ARBA" id="ARBA00023015"/>
    </source>
</evidence>
<evidence type="ECO:0000313" key="5">
    <source>
        <dbReference type="EMBL" id="EHI75021.1"/>
    </source>
</evidence>
<proteinExistence type="inferred from homology"/>
<dbReference type="GO" id="GO:0003677">
    <property type="term" value="F:DNA binding"/>
    <property type="evidence" value="ECO:0007669"/>
    <property type="project" value="UniProtKB-KW"/>
</dbReference>
<dbReference type="Proteomes" id="UP000004322">
    <property type="component" value="Unassembled WGS sequence"/>
</dbReference>
<dbReference type="EMBL" id="AEUV02000002">
    <property type="protein sequence ID" value="EHI75021.1"/>
    <property type="molecule type" value="Genomic_DNA"/>
</dbReference>
<evidence type="ECO:0000256" key="3">
    <source>
        <dbReference type="ARBA" id="ARBA00023125"/>
    </source>
</evidence>
<keyword evidence="3" id="KW-0238">DNA-binding</keyword>
<dbReference type="GO" id="GO:0045892">
    <property type="term" value="P:negative regulation of DNA-templated transcription"/>
    <property type="evidence" value="ECO:0007669"/>
    <property type="project" value="InterPro"/>
</dbReference>
<dbReference type="InterPro" id="IPR036388">
    <property type="entry name" value="WH-like_DNA-bd_sf"/>
</dbReference>
<dbReference type="Gene3D" id="1.10.10.10">
    <property type="entry name" value="Winged helix-like DNA-binding domain superfamily/Winged helix DNA-binding domain"/>
    <property type="match status" value="1"/>
</dbReference>
<evidence type="ECO:0000256" key="4">
    <source>
        <dbReference type="ARBA" id="ARBA00023163"/>
    </source>
</evidence>
<dbReference type="InterPro" id="IPR014071">
    <property type="entry name" value="Cu_transp_CopY/TcrY"/>
</dbReference>
<keyword evidence="6" id="KW-1185">Reference proteome</keyword>
<comment type="similarity">
    <text evidence="1">Belongs to the BlaI transcriptional regulatory family.</text>
</comment>